<evidence type="ECO:0000313" key="7">
    <source>
        <dbReference type="EMBL" id="KAK7019736.1"/>
    </source>
</evidence>
<dbReference type="PANTHER" id="PTHR45649">
    <property type="entry name" value="AMINO-ACID PERMEASE BAT1"/>
    <property type="match status" value="1"/>
</dbReference>
<keyword evidence="5 6" id="KW-0472">Membrane</keyword>
<protein>
    <submittedName>
        <fullName evidence="7">Uncharacterized protein</fullName>
    </submittedName>
</protein>
<evidence type="ECO:0000256" key="3">
    <source>
        <dbReference type="ARBA" id="ARBA00022692"/>
    </source>
</evidence>
<evidence type="ECO:0000256" key="5">
    <source>
        <dbReference type="ARBA" id="ARBA00023136"/>
    </source>
</evidence>
<proteinExistence type="predicted"/>
<evidence type="ECO:0000256" key="6">
    <source>
        <dbReference type="SAM" id="Phobius"/>
    </source>
</evidence>
<evidence type="ECO:0000256" key="4">
    <source>
        <dbReference type="ARBA" id="ARBA00022989"/>
    </source>
</evidence>
<evidence type="ECO:0000313" key="8">
    <source>
        <dbReference type="Proteomes" id="UP001383192"/>
    </source>
</evidence>
<dbReference type="GO" id="GO:0016020">
    <property type="term" value="C:membrane"/>
    <property type="evidence" value="ECO:0007669"/>
    <property type="project" value="UniProtKB-SubCell"/>
</dbReference>
<feature type="transmembrane region" description="Helical" evidence="6">
    <location>
        <begin position="101"/>
        <end position="120"/>
    </location>
</feature>
<evidence type="ECO:0000256" key="2">
    <source>
        <dbReference type="ARBA" id="ARBA00022448"/>
    </source>
</evidence>
<keyword evidence="2" id="KW-0813">Transport</keyword>
<evidence type="ECO:0000256" key="1">
    <source>
        <dbReference type="ARBA" id="ARBA00004141"/>
    </source>
</evidence>
<sequence>MSKHHDTAKYSTRTPDESLLAELGYKQEFKRDFNTLELFGLGFSIIGVLPSIASVLVYSSPLWRERVYGLGAMSELGSAAPTSGGIYYWTFKFSSERYRYFLCWIMGYINTITYIAAFTVHPN</sequence>
<dbReference type="EMBL" id="JAYKXP010000201">
    <property type="protein sequence ID" value="KAK7019736.1"/>
    <property type="molecule type" value="Genomic_DNA"/>
</dbReference>
<feature type="transmembrane region" description="Helical" evidence="6">
    <location>
        <begin position="70"/>
        <end position="89"/>
    </location>
</feature>
<dbReference type="GO" id="GO:0022857">
    <property type="term" value="F:transmembrane transporter activity"/>
    <property type="evidence" value="ECO:0007669"/>
    <property type="project" value="UniProtKB-ARBA"/>
</dbReference>
<feature type="transmembrane region" description="Helical" evidence="6">
    <location>
        <begin position="36"/>
        <end position="58"/>
    </location>
</feature>
<organism evidence="7 8">
    <name type="scientific">Paramarasmius palmivorus</name>
    <dbReference type="NCBI Taxonomy" id="297713"/>
    <lineage>
        <taxon>Eukaryota</taxon>
        <taxon>Fungi</taxon>
        <taxon>Dikarya</taxon>
        <taxon>Basidiomycota</taxon>
        <taxon>Agaricomycotina</taxon>
        <taxon>Agaricomycetes</taxon>
        <taxon>Agaricomycetidae</taxon>
        <taxon>Agaricales</taxon>
        <taxon>Marasmiineae</taxon>
        <taxon>Marasmiaceae</taxon>
        <taxon>Paramarasmius</taxon>
    </lineage>
</organism>
<dbReference type="PANTHER" id="PTHR45649:SF6">
    <property type="entry name" value="GABA-SPECIFIC PERMEASE"/>
    <property type="match status" value="1"/>
</dbReference>
<comment type="subcellular location">
    <subcellularLocation>
        <location evidence="1">Membrane</location>
        <topology evidence="1">Multi-pass membrane protein</topology>
    </subcellularLocation>
</comment>
<keyword evidence="3 6" id="KW-0812">Transmembrane</keyword>
<accession>A0AAW0B1B1</accession>
<gene>
    <name evidence="7" type="ORF">VNI00_017976</name>
</gene>
<dbReference type="Proteomes" id="UP001383192">
    <property type="component" value="Unassembled WGS sequence"/>
</dbReference>
<name>A0AAW0B1B1_9AGAR</name>
<reference evidence="7 8" key="1">
    <citation type="submission" date="2024-01" db="EMBL/GenBank/DDBJ databases">
        <title>A draft genome for a cacao thread blight-causing isolate of Paramarasmius palmivorus.</title>
        <authorList>
            <person name="Baruah I.K."/>
            <person name="Bukari Y."/>
            <person name="Amoako-Attah I."/>
            <person name="Meinhardt L.W."/>
            <person name="Bailey B.A."/>
            <person name="Cohen S.P."/>
        </authorList>
    </citation>
    <scope>NUCLEOTIDE SEQUENCE [LARGE SCALE GENOMIC DNA]</scope>
    <source>
        <strain evidence="7 8">GH-12</strain>
    </source>
</reference>
<comment type="caution">
    <text evidence="7">The sequence shown here is derived from an EMBL/GenBank/DDBJ whole genome shotgun (WGS) entry which is preliminary data.</text>
</comment>
<dbReference type="AlphaFoldDB" id="A0AAW0B1B1"/>
<keyword evidence="4 6" id="KW-1133">Transmembrane helix</keyword>
<keyword evidence="8" id="KW-1185">Reference proteome</keyword>